<dbReference type="InParanoid" id="A0A1Z5R5L6"/>
<feature type="region of interest" description="Disordered" evidence="1">
    <location>
        <begin position="129"/>
        <end position="164"/>
    </location>
</feature>
<sequence>MPTVSIGALSHSTGHHGHPRSHRIVLNPDVLLHRGIVLNHPGGSSPHTSARTYPGCSLFRRSLHASGEGEQRRRLPHVPASWCWAGCRGELAMGGSDVLGAGEVGGEQIPCMWEAGRVVARGVEERDAGTDGIGLGGGEVEASRSRARRRRGESYTMSGGKGRGDGQNRLSISIFLFFLFCMRESGGKVRCPDVLTRRTSGR</sequence>
<reference evidence="3" key="2">
    <citation type="journal article" date="2018" name="Plant J.">
        <title>The Sorghum bicolor reference genome: improved assembly, gene annotations, a transcriptome atlas, and signatures of genome organization.</title>
        <authorList>
            <person name="McCormick R.F."/>
            <person name="Truong S.K."/>
            <person name="Sreedasyam A."/>
            <person name="Jenkins J."/>
            <person name="Shu S."/>
            <person name="Sims D."/>
            <person name="Kennedy M."/>
            <person name="Amirebrahimi M."/>
            <person name="Weers B.D."/>
            <person name="McKinley B."/>
            <person name="Mattison A."/>
            <person name="Morishige D.T."/>
            <person name="Grimwood J."/>
            <person name="Schmutz J."/>
            <person name="Mullet J.E."/>
        </authorList>
    </citation>
    <scope>NUCLEOTIDE SEQUENCE [LARGE SCALE GENOMIC DNA]</scope>
    <source>
        <strain evidence="3">cv. BTx623</strain>
    </source>
</reference>
<protein>
    <submittedName>
        <fullName evidence="2">Uncharacterized protein</fullName>
    </submittedName>
</protein>
<evidence type="ECO:0000313" key="3">
    <source>
        <dbReference type="Proteomes" id="UP000000768"/>
    </source>
</evidence>
<evidence type="ECO:0000313" key="2">
    <source>
        <dbReference type="EMBL" id="OQU78666.1"/>
    </source>
</evidence>
<feature type="region of interest" description="Disordered" evidence="1">
    <location>
        <begin position="1"/>
        <end position="21"/>
    </location>
</feature>
<evidence type="ECO:0000256" key="1">
    <source>
        <dbReference type="SAM" id="MobiDB-lite"/>
    </source>
</evidence>
<gene>
    <name evidence="2" type="ORF">SORBI_3008G025550</name>
</gene>
<dbReference type="Gramene" id="OQU78666">
    <property type="protein sequence ID" value="OQU78666"/>
    <property type="gene ID" value="SORBI_3008G025550"/>
</dbReference>
<reference evidence="2 3" key="1">
    <citation type="journal article" date="2009" name="Nature">
        <title>The Sorghum bicolor genome and the diversification of grasses.</title>
        <authorList>
            <person name="Paterson A.H."/>
            <person name="Bowers J.E."/>
            <person name="Bruggmann R."/>
            <person name="Dubchak I."/>
            <person name="Grimwood J."/>
            <person name="Gundlach H."/>
            <person name="Haberer G."/>
            <person name="Hellsten U."/>
            <person name="Mitros T."/>
            <person name="Poliakov A."/>
            <person name="Schmutz J."/>
            <person name="Spannagl M."/>
            <person name="Tang H."/>
            <person name="Wang X."/>
            <person name="Wicker T."/>
            <person name="Bharti A.K."/>
            <person name="Chapman J."/>
            <person name="Feltus F.A."/>
            <person name="Gowik U."/>
            <person name="Grigoriev I.V."/>
            <person name="Lyons E."/>
            <person name="Maher C.A."/>
            <person name="Martis M."/>
            <person name="Narechania A."/>
            <person name="Otillar R.P."/>
            <person name="Penning B.W."/>
            <person name="Salamov A.A."/>
            <person name="Wang Y."/>
            <person name="Zhang L."/>
            <person name="Carpita N.C."/>
            <person name="Freeling M."/>
            <person name="Gingle A.R."/>
            <person name="Hash C.T."/>
            <person name="Keller B."/>
            <person name="Klein P."/>
            <person name="Kresovich S."/>
            <person name="McCann M.C."/>
            <person name="Ming R."/>
            <person name="Peterson D.G."/>
            <person name="Mehboob-ur-Rahman"/>
            <person name="Ware D."/>
            <person name="Westhoff P."/>
            <person name="Mayer K.F."/>
            <person name="Messing J."/>
            <person name="Rokhsar D.S."/>
        </authorList>
    </citation>
    <scope>NUCLEOTIDE SEQUENCE [LARGE SCALE GENOMIC DNA]</scope>
    <source>
        <strain evidence="3">cv. BTx623</strain>
    </source>
</reference>
<organism evidence="2 3">
    <name type="scientific">Sorghum bicolor</name>
    <name type="common">Sorghum</name>
    <name type="synonym">Sorghum vulgare</name>
    <dbReference type="NCBI Taxonomy" id="4558"/>
    <lineage>
        <taxon>Eukaryota</taxon>
        <taxon>Viridiplantae</taxon>
        <taxon>Streptophyta</taxon>
        <taxon>Embryophyta</taxon>
        <taxon>Tracheophyta</taxon>
        <taxon>Spermatophyta</taxon>
        <taxon>Magnoliopsida</taxon>
        <taxon>Liliopsida</taxon>
        <taxon>Poales</taxon>
        <taxon>Poaceae</taxon>
        <taxon>PACMAD clade</taxon>
        <taxon>Panicoideae</taxon>
        <taxon>Andropogonodae</taxon>
        <taxon>Andropogoneae</taxon>
        <taxon>Sorghinae</taxon>
        <taxon>Sorghum</taxon>
    </lineage>
</organism>
<keyword evidence="3" id="KW-1185">Reference proteome</keyword>
<dbReference type="AlphaFoldDB" id="A0A1Z5R5L6"/>
<dbReference type="Proteomes" id="UP000000768">
    <property type="component" value="Chromosome 8"/>
</dbReference>
<name>A0A1Z5R5L6_SORBI</name>
<accession>A0A1Z5R5L6</accession>
<dbReference type="EMBL" id="CM000767">
    <property type="protein sequence ID" value="OQU78666.1"/>
    <property type="molecule type" value="Genomic_DNA"/>
</dbReference>
<proteinExistence type="predicted"/>